<dbReference type="SMART" id="SM00347">
    <property type="entry name" value="HTH_MARR"/>
    <property type="match status" value="1"/>
</dbReference>
<dbReference type="RefSeq" id="WP_064208739.1">
    <property type="nucleotide sequence ID" value="NZ_LVKC01000005.1"/>
</dbReference>
<dbReference type="Pfam" id="PF01047">
    <property type="entry name" value="MarR"/>
    <property type="match status" value="1"/>
</dbReference>
<dbReference type="OrthoDB" id="2288855at2"/>
<gene>
    <name evidence="4" type="ORF">A3O14_05015</name>
</gene>
<dbReference type="Proteomes" id="UP000078520">
    <property type="component" value="Unassembled WGS sequence"/>
</dbReference>
<dbReference type="GO" id="GO:0003677">
    <property type="term" value="F:DNA binding"/>
    <property type="evidence" value="ECO:0007669"/>
    <property type="project" value="UniProtKB-KW"/>
</dbReference>
<comment type="caution">
    <text evidence="4">The sequence shown here is derived from an EMBL/GenBank/DDBJ whole genome shotgun (WGS) entry which is preliminary data.</text>
</comment>
<evidence type="ECO:0000256" key="3">
    <source>
        <dbReference type="ARBA" id="ARBA00023163"/>
    </source>
</evidence>
<dbReference type="PANTHER" id="PTHR42756:SF1">
    <property type="entry name" value="TRANSCRIPTIONAL REPRESSOR OF EMRAB OPERON"/>
    <property type="match status" value="1"/>
</dbReference>
<dbReference type="PROSITE" id="PS50995">
    <property type="entry name" value="HTH_MARR_2"/>
    <property type="match status" value="1"/>
</dbReference>
<dbReference type="Gene3D" id="1.10.10.10">
    <property type="entry name" value="Winged helix-like DNA-binding domain superfamily/Winged helix DNA-binding domain"/>
    <property type="match status" value="1"/>
</dbReference>
<dbReference type="InterPro" id="IPR000835">
    <property type="entry name" value="HTH_MarR-typ"/>
</dbReference>
<dbReference type="InterPro" id="IPR036388">
    <property type="entry name" value="WH-like_DNA-bd_sf"/>
</dbReference>
<accession>A0A179C5C6</accession>
<proteinExistence type="predicted"/>
<evidence type="ECO:0000313" key="4">
    <source>
        <dbReference type="EMBL" id="OAQ07973.1"/>
    </source>
</evidence>
<dbReference type="PANTHER" id="PTHR42756">
    <property type="entry name" value="TRANSCRIPTIONAL REGULATOR, MARR"/>
    <property type="match status" value="1"/>
</dbReference>
<reference evidence="5" key="1">
    <citation type="submission" date="2016-03" db="EMBL/GenBank/DDBJ databases">
        <authorList>
            <person name="Johnson T.J."/>
            <person name="Youmans B."/>
            <person name="Case K."/>
            <person name="Noll S."/>
        </authorList>
    </citation>
    <scope>NUCLEOTIDE SEQUENCE [LARGE SCALE GENOMIC DNA]</scope>
    <source>
        <strain evidence="5">UMNLAv8</strain>
    </source>
</reference>
<keyword evidence="1" id="KW-0805">Transcription regulation</keyword>
<evidence type="ECO:0000256" key="2">
    <source>
        <dbReference type="ARBA" id="ARBA00023125"/>
    </source>
</evidence>
<keyword evidence="3" id="KW-0804">Transcription</keyword>
<keyword evidence="2" id="KW-0238">DNA-binding</keyword>
<protein>
    <submittedName>
        <fullName evidence="4">Uncharacterized protein</fullName>
    </submittedName>
</protein>
<organism evidence="4 5">
    <name type="scientific">Ligilactobacillus aviarius</name>
    <dbReference type="NCBI Taxonomy" id="1606"/>
    <lineage>
        <taxon>Bacteria</taxon>
        <taxon>Bacillati</taxon>
        <taxon>Bacillota</taxon>
        <taxon>Bacilli</taxon>
        <taxon>Lactobacillales</taxon>
        <taxon>Lactobacillaceae</taxon>
        <taxon>Ligilactobacillus</taxon>
    </lineage>
</organism>
<evidence type="ECO:0000313" key="5">
    <source>
        <dbReference type="Proteomes" id="UP000078520"/>
    </source>
</evidence>
<evidence type="ECO:0000256" key="1">
    <source>
        <dbReference type="ARBA" id="ARBA00023015"/>
    </source>
</evidence>
<name>A0A179C5C6_9LACO</name>
<sequence length="131" mass="15008">MYDLTALIAITNRLITNETREQFEKLGINKSTGAILLSIERQGETSQAKIAKDLHINKGLVNREVQNLLKAGNIEQHVSQTNRSHSVITLTSSGKKLIKQVQQIRNQWWQENSHGIEQEELQKLLEKLIQR</sequence>
<dbReference type="InterPro" id="IPR036390">
    <property type="entry name" value="WH_DNA-bd_sf"/>
</dbReference>
<dbReference type="GO" id="GO:0003700">
    <property type="term" value="F:DNA-binding transcription factor activity"/>
    <property type="evidence" value="ECO:0007669"/>
    <property type="project" value="InterPro"/>
</dbReference>
<dbReference type="EMBL" id="LVKI01000019">
    <property type="protein sequence ID" value="OAQ07973.1"/>
    <property type="molecule type" value="Genomic_DNA"/>
</dbReference>
<dbReference type="SUPFAM" id="SSF46785">
    <property type="entry name" value="Winged helix' DNA-binding domain"/>
    <property type="match status" value="1"/>
</dbReference>
<dbReference type="AlphaFoldDB" id="A0A179C5C6"/>